<feature type="compositionally biased region" description="Basic and acidic residues" evidence="1">
    <location>
        <begin position="15"/>
        <end position="34"/>
    </location>
</feature>
<dbReference type="EMBL" id="JANPWB010000008">
    <property type="protein sequence ID" value="KAJ1164983.1"/>
    <property type="molecule type" value="Genomic_DNA"/>
</dbReference>
<feature type="region of interest" description="Disordered" evidence="1">
    <location>
        <begin position="1"/>
        <end position="37"/>
    </location>
</feature>
<evidence type="ECO:0000313" key="3">
    <source>
        <dbReference type="Proteomes" id="UP001066276"/>
    </source>
</evidence>
<keyword evidence="3" id="KW-1185">Reference proteome</keyword>
<dbReference type="Proteomes" id="UP001066276">
    <property type="component" value="Chromosome 4_2"/>
</dbReference>
<gene>
    <name evidence="2" type="ORF">NDU88_005413</name>
</gene>
<evidence type="ECO:0000256" key="1">
    <source>
        <dbReference type="SAM" id="MobiDB-lite"/>
    </source>
</evidence>
<comment type="caution">
    <text evidence="2">The sequence shown here is derived from an EMBL/GenBank/DDBJ whole genome shotgun (WGS) entry which is preliminary data.</text>
</comment>
<evidence type="ECO:0000313" key="2">
    <source>
        <dbReference type="EMBL" id="KAJ1164983.1"/>
    </source>
</evidence>
<organism evidence="2 3">
    <name type="scientific">Pleurodeles waltl</name>
    <name type="common">Iberian ribbed newt</name>
    <dbReference type="NCBI Taxonomy" id="8319"/>
    <lineage>
        <taxon>Eukaryota</taxon>
        <taxon>Metazoa</taxon>
        <taxon>Chordata</taxon>
        <taxon>Craniata</taxon>
        <taxon>Vertebrata</taxon>
        <taxon>Euteleostomi</taxon>
        <taxon>Amphibia</taxon>
        <taxon>Batrachia</taxon>
        <taxon>Caudata</taxon>
        <taxon>Salamandroidea</taxon>
        <taxon>Salamandridae</taxon>
        <taxon>Pleurodelinae</taxon>
        <taxon>Pleurodeles</taxon>
    </lineage>
</organism>
<accession>A0AAV7SLJ7</accession>
<proteinExistence type="predicted"/>
<sequence length="78" mass="9032">MVGVGAEVGTVLHRQGKEEEARWDTTERVREASRRTAKYPCGCSAMARTEEDRDRQRRHHHRRHGCVTKAELPKYAMV</sequence>
<name>A0AAV7SLJ7_PLEWA</name>
<protein>
    <submittedName>
        <fullName evidence="2">Uncharacterized protein</fullName>
    </submittedName>
</protein>
<reference evidence="2" key="1">
    <citation type="journal article" date="2022" name="bioRxiv">
        <title>Sequencing and chromosome-scale assembly of the giantPleurodeles waltlgenome.</title>
        <authorList>
            <person name="Brown T."/>
            <person name="Elewa A."/>
            <person name="Iarovenko S."/>
            <person name="Subramanian E."/>
            <person name="Araus A.J."/>
            <person name="Petzold A."/>
            <person name="Susuki M."/>
            <person name="Suzuki K.-i.T."/>
            <person name="Hayashi T."/>
            <person name="Toyoda A."/>
            <person name="Oliveira C."/>
            <person name="Osipova E."/>
            <person name="Leigh N.D."/>
            <person name="Simon A."/>
            <person name="Yun M.H."/>
        </authorList>
    </citation>
    <scope>NUCLEOTIDE SEQUENCE</scope>
    <source>
        <strain evidence="2">20211129_DDA</strain>
        <tissue evidence="2">Liver</tissue>
    </source>
</reference>
<dbReference type="AlphaFoldDB" id="A0AAV7SLJ7"/>